<name>A0A6A5QPH3_AMPQU</name>
<reference evidence="2" key="1">
    <citation type="journal article" date="2020" name="Stud. Mycol.">
        <title>101 Dothideomycetes genomes: a test case for predicting lifestyles and emergence of pathogens.</title>
        <authorList>
            <person name="Haridas S."/>
            <person name="Albert R."/>
            <person name="Binder M."/>
            <person name="Bloem J."/>
            <person name="Labutti K."/>
            <person name="Salamov A."/>
            <person name="Andreopoulos B."/>
            <person name="Baker S."/>
            <person name="Barry K."/>
            <person name="Bills G."/>
            <person name="Bluhm B."/>
            <person name="Cannon C."/>
            <person name="Castanera R."/>
            <person name="Culley D."/>
            <person name="Daum C."/>
            <person name="Ezra D."/>
            <person name="Gonzalez J."/>
            <person name="Henrissat B."/>
            <person name="Kuo A."/>
            <person name="Liang C."/>
            <person name="Lipzen A."/>
            <person name="Lutzoni F."/>
            <person name="Magnuson J."/>
            <person name="Mondo S."/>
            <person name="Nolan M."/>
            <person name="Ohm R."/>
            <person name="Pangilinan J."/>
            <person name="Park H.-J."/>
            <person name="Ramirez L."/>
            <person name="Alfaro M."/>
            <person name="Sun H."/>
            <person name="Tritt A."/>
            <person name="Yoshinaga Y."/>
            <person name="Zwiers L.-H."/>
            <person name="Turgeon B."/>
            <person name="Goodwin S."/>
            <person name="Spatafora J."/>
            <person name="Crous P."/>
            <person name="Grigoriev I."/>
        </authorList>
    </citation>
    <scope>NUCLEOTIDE SEQUENCE</scope>
    <source>
        <strain evidence="2">HMLAC05119</strain>
    </source>
</reference>
<evidence type="ECO:0000313" key="3">
    <source>
        <dbReference type="Proteomes" id="UP000800096"/>
    </source>
</evidence>
<dbReference type="Proteomes" id="UP000800096">
    <property type="component" value="Unassembled WGS sequence"/>
</dbReference>
<gene>
    <name evidence="2" type="ORF">BDU57DRAFT_238086</name>
</gene>
<evidence type="ECO:0000313" key="2">
    <source>
        <dbReference type="EMBL" id="KAF1916586.1"/>
    </source>
</evidence>
<evidence type="ECO:0000256" key="1">
    <source>
        <dbReference type="SAM" id="MobiDB-lite"/>
    </source>
</evidence>
<protein>
    <submittedName>
        <fullName evidence="2">Uncharacterized protein</fullName>
    </submittedName>
</protein>
<feature type="compositionally biased region" description="Basic residues" evidence="1">
    <location>
        <begin position="161"/>
        <end position="175"/>
    </location>
</feature>
<dbReference type="AlphaFoldDB" id="A0A6A5QPH3"/>
<feature type="region of interest" description="Disordered" evidence="1">
    <location>
        <begin position="149"/>
        <end position="178"/>
    </location>
</feature>
<dbReference type="EMBL" id="ML979135">
    <property type="protein sequence ID" value="KAF1916586.1"/>
    <property type="molecule type" value="Genomic_DNA"/>
</dbReference>
<proteinExistence type="predicted"/>
<sequence length="246" mass="27098">MEETCAGETSDLNFIRSVLRSLGDRGLFPQLLRWLASLASSPHLVAADPQSLLSLIPFSPFCASAGPVESVDALQIATANTPRIRSRIRFCATLLPSYAVASVRRHAHPRAPPAQAAHFVQRAPFQPCRDHRVQTLHVVRSTRNQLDRQNQQLQDAAHVRVSTHRHHEPRRRKKPAQGCWADAVPDGLQATRLHPLGHRKCAPTLSAHKGSQDASALPFVQRLAAGSIAKFGGCPSWHEASLCVWR</sequence>
<accession>A0A6A5QPH3</accession>
<organism evidence="2 3">
    <name type="scientific">Ampelomyces quisqualis</name>
    <name type="common">Powdery mildew agent</name>
    <dbReference type="NCBI Taxonomy" id="50730"/>
    <lineage>
        <taxon>Eukaryota</taxon>
        <taxon>Fungi</taxon>
        <taxon>Dikarya</taxon>
        <taxon>Ascomycota</taxon>
        <taxon>Pezizomycotina</taxon>
        <taxon>Dothideomycetes</taxon>
        <taxon>Pleosporomycetidae</taxon>
        <taxon>Pleosporales</taxon>
        <taxon>Pleosporineae</taxon>
        <taxon>Phaeosphaeriaceae</taxon>
        <taxon>Ampelomyces</taxon>
    </lineage>
</organism>
<keyword evidence="3" id="KW-1185">Reference proteome</keyword>